<evidence type="ECO:0000313" key="1">
    <source>
        <dbReference type="EMBL" id="KAK4042027.1"/>
    </source>
</evidence>
<dbReference type="EMBL" id="MU854347">
    <property type="protein sequence ID" value="KAK4042027.1"/>
    <property type="molecule type" value="Genomic_DNA"/>
</dbReference>
<accession>A0AAN6PJW2</accession>
<dbReference type="Proteomes" id="UP001303115">
    <property type="component" value="Unassembled WGS sequence"/>
</dbReference>
<organism evidence="1 2">
    <name type="scientific">Parachaetomium inaequale</name>
    <dbReference type="NCBI Taxonomy" id="2588326"/>
    <lineage>
        <taxon>Eukaryota</taxon>
        <taxon>Fungi</taxon>
        <taxon>Dikarya</taxon>
        <taxon>Ascomycota</taxon>
        <taxon>Pezizomycotina</taxon>
        <taxon>Sordariomycetes</taxon>
        <taxon>Sordariomycetidae</taxon>
        <taxon>Sordariales</taxon>
        <taxon>Chaetomiaceae</taxon>
        <taxon>Parachaetomium</taxon>
    </lineage>
</organism>
<keyword evidence="2" id="KW-1185">Reference proteome</keyword>
<evidence type="ECO:0000313" key="2">
    <source>
        <dbReference type="Proteomes" id="UP001303115"/>
    </source>
</evidence>
<protein>
    <submittedName>
        <fullName evidence="1">Uncharacterized protein</fullName>
    </submittedName>
</protein>
<proteinExistence type="predicted"/>
<comment type="caution">
    <text evidence="1">The sequence shown here is derived from an EMBL/GenBank/DDBJ whole genome shotgun (WGS) entry which is preliminary data.</text>
</comment>
<dbReference type="AlphaFoldDB" id="A0AAN6PJW2"/>
<name>A0AAN6PJW2_9PEZI</name>
<sequence>MRTHPNSPYTPQPPSSTCASHSSNKIQFYTTLCTLAAAGLAAAAPASAHLDVRADTFWELTGFGNPQCQGSNLWTYQGTGNACINVKTFAASFRYEFHQNTKVELINFPTCGLSGVASTEADATNTTSIDFEGRDDNSALAARDFNGCQNDSLQAFRVTIL</sequence>
<gene>
    <name evidence="1" type="ORF">C8A01DRAFT_33913</name>
</gene>
<reference evidence="2" key="1">
    <citation type="journal article" date="2023" name="Mol. Phylogenet. Evol.">
        <title>Genome-scale phylogeny and comparative genomics of the fungal order Sordariales.</title>
        <authorList>
            <person name="Hensen N."/>
            <person name="Bonometti L."/>
            <person name="Westerberg I."/>
            <person name="Brannstrom I.O."/>
            <person name="Guillou S."/>
            <person name="Cros-Aarteil S."/>
            <person name="Calhoun S."/>
            <person name="Haridas S."/>
            <person name="Kuo A."/>
            <person name="Mondo S."/>
            <person name="Pangilinan J."/>
            <person name="Riley R."/>
            <person name="LaButti K."/>
            <person name="Andreopoulos B."/>
            <person name="Lipzen A."/>
            <person name="Chen C."/>
            <person name="Yan M."/>
            <person name="Daum C."/>
            <person name="Ng V."/>
            <person name="Clum A."/>
            <person name="Steindorff A."/>
            <person name="Ohm R.A."/>
            <person name="Martin F."/>
            <person name="Silar P."/>
            <person name="Natvig D.O."/>
            <person name="Lalanne C."/>
            <person name="Gautier V."/>
            <person name="Ament-Velasquez S.L."/>
            <person name="Kruys A."/>
            <person name="Hutchinson M.I."/>
            <person name="Powell A.J."/>
            <person name="Barry K."/>
            <person name="Miller A.N."/>
            <person name="Grigoriev I.V."/>
            <person name="Debuchy R."/>
            <person name="Gladieux P."/>
            <person name="Hiltunen Thoren M."/>
            <person name="Johannesson H."/>
        </authorList>
    </citation>
    <scope>NUCLEOTIDE SEQUENCE [LARGE SCALE GENOMIC DNA]</scope>
    <source>
        <strain evidence="2">CBS 284.82</strain>
    </source>
</reference>